<name>A0A9W6FPJ9_9MICO</name>
<evidence type="ECO:0000259" key="3">
    <source>
        <dbReference type="SMART" id="SM00062"/>
    </source>
</evidence>
<organism evidence="4 5">
    <name type="scientific">Agromyces rhizosphaerae</name>
    <dbReference type="NCBI Taxonomy" id="88374"/>
    <lineage>
        <taxon>Bacteria</taxon>
        <taxon>Bacillati</taxon>
        <taxon>Actinomycetota</taxon>
        <taxon>Actinomycetes</taxon>
        <taxon>Micrococcales</taxon>
        <taxon>Microbacteriaceae</taxon>
        <taxon>Agromyces</taxon>
    </lineage>
</organism>
<dbReference type="InterPro" id="IPR001638">
    <property type="entry name" value="Solute-binding_3/MltF_N"/>
</dbReference>
<dbReference type="Pfam" id="PF00497">
    <property type="entry name" value="SBP_bac_3"/>
    <property type="match status" value="1"/>
</dbReference>
<sequence length="298" mass="31683">MQITSSARRVLGATALIAAAGLVAGCSTGSAADDEPAADSSELTTLETGILKIGSQQSYIPGEYIDEEDDQLKGFAFEIIETIAADLGLETEWIQSDYSALIAGLQAEQFDMSSGGMSPNPERLELVDMVGYFQSGSTFLLRAADEGVYTDAQSLCGHPVGLLAGSTTLQAAFERENAECEASGNDPIELVEYTATPLGQQDLLAERIDAYTPDPLQAAKIVEADPDLYAWTEGYNLTPYTTNFTFLKDTNPALLQAVFDGVAGLMESGEYLEILEKYDALPGALDEPAYNGEIGATP</sequence>
<feature type="signal peptide" evidence="2">
    <location>
        <begin position="1"/>
        <end position="31"/>
    </location>
</feature>
<proteinExistence type="predicted"/>
<dbReference type="PANTHER" id="PTHR35936:SF17">
    <property type="entry name" value="ARGININE-BINDING EXTRACELLULAR PROTEIN ARTP"/>
    <property type="match status" value="1"/>
</dbReference>
<comment type="caution">
    <text evidence="4">The sequence shown here is derived from an EMBL/GenBank/DDBJ whole genome shotgun (WGS) entry which is preliminary data.</text>
</comment>
<evidence type="ECO:0000256" key="2">
    <source>
        <dbReference type="SAM" id="SignalP"/>
    </source>
</evidence>
<dbReference type="SUPFAM" id="SSF53850">
    <property type="entry name" value="Periplasmic binding protein-like II"/>
    <property type="match status" value="1"/>
</dbReference>
<protein>
    <submittedName>
        <fullName evidence="4">ABC transporter substrate-binding protein</fullName>
    </submittedName>
</protein>
<dbReference type="RefSeq" id="WP_281884279.1">
    <property type="nucleotide sequence ID" value="NZ_BSDP01000001.1"/>
</dbReference>
<reference evidence="4" key="1">
    <citation type="submission" date="2022-12" db="EMBL/GenBank/DDBJ databases">
        <title>Reference genome sequencing for broad-spectrum identification of bacterial and archaeal isolates by mass spectrometry.</title>
        <authorList>
            <person name="Sekiguchi Y."/>
            <person name="Tourlousse D.M."/>
        </authorList>
    </citation>
    <scope>NUCLEOTIDE SEQUENCE</scope>
    <source>
        <strain evidence="4">14</strain>
    </source>
</reference>
<dbReference type="Proteomes" id="UP001144396">
    <property type="component" value="Unassembled WGS sequence"/>
</dbReference>
<gene>
    <name evidence="4" type="ORF">ARHIZOSPH14_18430</name>
</gene>
<dbReference type="PANTHER" id="PTHR35936">
    <property type="entry name" value="MEMBRANE-BOUND LYTIC MUREIN TRANSGLYCOSYLASE F"/>
    <property type="match status" value="1"/>
</dbReference>
<evidence type="ECO:0000313" key="5">
    <source>
        <dbReference type="Proteomes" id="UP001144396"/>
    </source>
</evidence>
<dbReference type="Gene3D" id="3.40.190.10">
    <property type="entry name" value="Periplasmic binding protein-like II"/>
    <property type="match status" value="2"/>
</dbReference>
<dbReference type="EMBL" id="BSDP01000001">
    <property type="protein sequence ID" value="GLI27601.1"/>
    <property type="molecule type" value="Genomic_DNA"/>
</dbReference>
<dbReference type="AlphaFoldDB" id="A0A9W6FPJ9"/>
<keyword evidence="1 2" id="KW-0732">Signal</keyword>
<evidence type="ECO:0000256" key="1">
    <source>
        <dbReference type="ARBA" id="ARBA00022729"/>
    </source>
</evidence>
<keyword evidence="5" id="KW-1185">Reference proteome</keyword>
<evidence type="ECO:0000313" key="4">
    <source>
        <dbReference type="EMBL" id="GLI27601.1"/>
    </source>
</evidence>
<feature type="domain" description="Solute-binding protein family 3/N-terminal" evidence="3">
    <location>
        <begin position="50"/>
        <end position="282"/>
    </location>
</feature>
<dbReference type="SMART" id="SM00062">
    <property type="entry name" value="PBPb"/>
    <property type="match status" value="1"/>
</dbReference>
<accession>A0A9W6FPJ9</accession>
<feature type="chain" id="PRO_5040773414" evidence="2">
    <location>
        <begin position="32"/>
        <end position="298"/>
    </location>
</feature>